<dbReference type="SUPFAM" id="SSF141673">
    <property type="entry name" value="MOSC N-terminal domain-like"/>
    <property type="match status" value="1"/>
</dbReference>
<dbReference type="InterPro" id="IPR005302">
    <property type="entry name" value="MoCF_Sase_C"/>
</dbReference>
<keyword evidence="2" id="KW-1185">Reference proteome</keyword>
<dbReference type="PROSITE" id="PS51340">
    <property type="entry name" value="MOSC"/>
    <property type="match status" value="1"/>
</dbReference>
<feature type="domain" description="MOSC" evidence="1">
    <location>
        <begin position="178"/>
        <end position="294"/>
    </location>
</feature>
<dbReference type="AlphaFoldDB" id="A0A1S3K1P6"/>
<dbReference type="STRING" id="7574.A0A1S3K1P6"/>
<dbReference type="Proteomes" id="UP000085678">
    <property type="component" value="Unplaced"/>
</dbReference>
<protein>
    <submittedName>
        <fullName evidence="3">Mitochondrial amidoxime reducing component 2-like</fullName>
    </submittedName>
</protein>
<gene>
    <name evidence="3" type="primary">LOC106177923</name>
</gene>
<reference evidence="3" key="1">
    <citation type="submission" date="2025-08" db="UniProtKB">
        <authorList>
            <consortium name="RefSeq"/>
        </authorList>
    </citation>
    <scope>IDENTIFICATION</scope>
    <source>
        <tissue evidence="3">Gonads</tissue>
    </source>
</reference>
<dbReference type="GO" id="GO:0030151">
    <property type="term" value="F:molybdenum ion binding"/>
    <property type="evidence" value="ECO:0007669"/>
    <property type="project" value="InterPro"/>
</dbReference>
<dbReference type="GO" id="GO:0003824">
    <property type="term" value="F:catalytic activity"/>
    <property type="evidence" value="ECO:0007669"/>
    <property type="project" value="InterPro"/>
</dbReference>
<sequence length="294" mass="33049">MEGRWDEAALFAALVTGSFIKFAFSYFTWRKRQKSLQYVGEISELYIYPVKSCAGVKVDQVECSKLGVTCGHVSDRHWMLIDKNNKLITQRKCPRLVLVKPSIRDNALCLDAPGMETLTLKPRGPGEIGQVIQTDLFGDAVKAVECCSKASAWFSAYLKKPGCRLVYAHPTVTRRQINKSPPLLTVPLLAKPEDSDLSAFPDWAPYSLLSEASIADVNSRLPDNCKKAGVLNFRPNMVVKDCGCYEEDNWCEIYIGQQTKFRNLKKTLKCILTTVDPDTGEMGENMEPLRTLRR</sequence>
<dbReference type="PANTHER" id="PTHR14237">
    <property type="entry name" value="MOLYBDOPTERIN COFACTOR SULFURASE MOSC"/>
    <property type="match status" value="1"/>
</dbReference>
<dbReference type="GO" id="GO:0030170">
    <property type="term" value="F:pyridoxal phosphate binding"/>
    <property type="evidence" value="ECO:0007669"/>
    <property type="project" value="InterPro"/>
</dbReference>
<dbReference type="GeneID" id="106177923"/>
<evidence type="ECO:0000313" key="2">
    <source>
        <dbReference type="Proteomes" id="UP000085678"/>
    </source>
</evidence>
<dbReference type="Pfam" id="PF03473">
    <property type="entry name" value="MOSC"/>
    <property type="match status" value="1"/>
</dbReference>
<dbReference type="InterPro" id="IPR011037">
    <property type="entry name" value="Pyrv_Knase-like_insert_dom_sf"/>
</dbReference>
<evidence type="ECO:0000259" key="1">
    <source>
        <dbReference type="PROSITE" id="PS51340"/>
    </source>
</evidence>
<proteinExistence type="predicted"/>
<dbReference type="SUPFAM" id="SSF50800">
    <property type="entry name" value="PK beta-barrel domain-like"/>
    <property type="match status" value="1"/>
</dbReference>
<organism evidence="2 3">
    <name type="scientific">Lingula anatina</name>
    <name type="common">Brachiopod</name>
    <name type="synonym">Lingula unguis</name>
    <dbReference type="NCBI Taxonomy" id="7574"/>
    <lineage>
        <taxon>Eukaryota</taxon>
        <taxon>Metazoa</taxon>
        <taxon>Spiralia</taxon>
        <taxon>Lophotrochozoa</taxon>
        <taxon>Brachiopoda</taxon>
        <taxon>Linguliformea</taxon>
        <taxon>Lingulata</taxon>
        <taxon>Lingulida</taxon>
        <taxon>Linguloidea</taxon>
        <taxon>Lingulidae</taxon>
        <taxon>Lingula</taxon>
    </lineage>
</organism>
<dbReference type="Pfam" id="PF03476">
    <property type="entry name" value="MOSC_N"/>
    <property type="match status" value="1"/>
</dbReference>
<accession>A0A1S3K1P6</accession>
<dbReference type="OrthoDB" id="17255at2759"/>
<dbReference type="PANTHER" id="PTHR14237:SF19">
    <property type="entry name" value="MITOCHONDRIAL AMIDOXIME REDUCING COMPONENT 1"/>
    <property type="match status" value="1"/>
</dbReference>
<dbReference type="InParanoid" id="A0A1S3K1P6"/>
<evidence type="ECO:0000313" key="3">
    <source>
        <dbReference type="RefSeq" id="XP_013416319.1"/>
    </source>
</evidence>
<dbReference type="FunCoup" id="A0A1S3K1P6">
    <property type="interactions" value="50"/>
</dbReference>
<dbReference type="KEGG" id="lak:106177923"/>
<dbReference type="InterPro" id="IPR005303">
    <property type="entry name" value="MOCOS_middle"/>
</dbReference>
<dbReference type="RefSeq" id="XP_013416319.1">
    <property type="nucleotide sequence ID" value="XM_013560865.1"/>
</dbReference>
<name>A0A1S3K1P6_LINAN</name>